<evidence type="ECO:0000256" key="3">
    <source>
        <dbReference type="ARBA" id="ARBA00022692"/>
    </source>
</evidence>
<evidence type="ECO:0000256" key="6">
    <source>
        <dbReference type="ARBA" id="ARBA00023136"/>
    </source>
</evidence>
<keyword evidence="10" id="KW-1185">Reference proteome</keyword>
<evidence type="ECO:0000313" key="10">
    <source>
        <dbReference type="Proteomes" id="UP001056937"/>
    </source>
</evidence>
<evidence type="ECO:0000256" key="4">
    <source>
        <dbReference type="ARBA" id="ARBA00022989"/>
    </source>
</evidence>
<keyword evidence="2" id="KW-0813">Transport</keyword>
<keyword evidence="4 7" id="KW-1133">Transmembrane helix</keyword>
<organism evidence="9 10">
    <name type="scientific">Sphingomonas morindae</name>
    <dbReference type="NCBI Taxonomy" id="1541170"/>
    <lineage>
        <taxon>Bacteria</taxon>
        <taxon>Pseudomonadati</taxon>
        <taxon>Pseudomonadota</taxon>
        <taxon>Alphaproteobacteria</taxon>
        <taxon>Sphingomonadales</taxon>
        <taxon>Sphingomonadaceae</taxon>
        <taxon>Sphingomonas</taxon>
    </lineage>
</organism>
<gene>
    <name evidence="9" type="ORF">LHA26_11600</name>
</gene>
<feature type="transmembrane region" description="Helical" evidence="7">
    <location>
        <begin position="71"/>
        <end position="91"/>
    </location>
</feature>
<protein>
    <submittedName>
        <fullName evidence="9">Cation:proton antiporter</fullName>
    </submittedName>
</protein>
<evidence type="ECO:0000256" key="5">
    <source>
        <dbReference type="ARBA" id="ARBA00023065"/>
    </source>
</evidence>
<sequence length="422" mass="43569">MAPAQLSVAFFLEGAAILATARAMGFVAQRWLGQPRVVGEMIAGVLLGPSLLGLIAPAAQALLFPPETKPILYVIAQLGVGLYMFIVGLGFSREGFAEDARAASLVSMAGMALPFVGAALLVPMLLPLPGLFAPGLGAGRATLFLGACIAITAFPMLARIIHERGLSGTPLGTLALAAGAVDDAGAWTVLAVVLATFGGGALLIAKTLGGALLFAALVLGLGPRLLRPLGRRVEAGEDVDHGALALVLGLFLLAAFAMDAVGMHAVFGGFLLGTVMPRGRLTALVRAQVEPLTVVLLLPFFFVYSGLNTRLSLLADPALLLIALAVLAVSVIAKGGACWAAARLAGKDNATAAGIGALMNARGLMELIILNIGLDRGIIGPRLFSILVLMAVLTTFIASPLFEWSRRLAIRRNWDTRPIALP</sequence>
<keyword evidence="5" id="KW-0406">Ion transport</keyword>
<reference evidence="9" key="1">
    <citation type="journal article" date="2022" name="Toxins">
        <title>Genomic Analysis of Sphingopyxis sp. USTB-05 for Biodegrading Cyanobacterial Hepatotoxins.</title>
        <authorList>
            <person name="Liu C."/>
            <person name="Xu Q."/>
            <person name="Zhao Z."/>
            <person name="Zhang H."/>
            <person name="Liu X."/>
            <person name="Yin C."/>
            <person name="Liu Y."/>
            <person name="Yan H."/>
        </authorList>
    </citation>
    <scope>NUCLEOTIDE SEQUENCE</scope>
    <source>
        <strain evidence="9">NBD5</strain>
    </source>
</reference>
<feature type="transmembrane region" description="Helical" evidence="7">
    <location>
        <begin position="103"/>
        <end position="126"/>
    </location>
</feature>
<dbReference type="Proteomes" id="UP001056937">
    <property type="component" value="Chromosome 1"/>
</dbReference>
<feature type="transmembrane region" description="Helical" evidence="7">
    <location>
        <begin position="138"/>
        <end position="161"/>
    </location>
</feature>
<dbReference type="Gene3D" id="1.20.1530.20">
    <property type="match status" value="1"/>
</dbReference>
<feature type="transmembrane region" description="Helical" evidence="7">
    <location>
        <begin position="6"/>
        <end position="25"/>
    </location>
</feature>
<evidence type="ECO:0000259" key="8">
    <source>
        <dbReference type="Pfam" id="PF00999"/>
    </source>
</evidence>
<feature type="transmembrane region" description="Helical" evidence="7">
    <location>
        <begin position="243"/>
        <end position="267"/>
    </location>
</feature>
<feature type="transmembrane region" description="Helical" evidence="7">
    <location>
        <begin position="173"/>
        <end position="197"/>
    </location>
</feature>
<dbReference type="PANTHER" id="PTHR32468:SF0">
    <property type="entry name" value="K(+)_H(+) ANTIPORTER 1"/>
    <property type="match status" value="1"/>
</dbReference>
<keyword evidence="3 7" id="KW-0812">Transmembrane</keyword>
<dbReference type="InterPro" id="IPR050794">
    <property type="entry name" value="CPA2_transporter"/>
</dbReference>
<feature type="domain" description="Cation/H+ exchanger transmembrane" evidence="8">
    <location>
        <begin position="23"/>
        <end position="401"/>
    </location>
</feature>
<evidence type="ECO:0000256" key="1">
    <source>
        <dbReference type="ARBA" id="ARBA00004141"/>
    </source>
</evidence>
<keyword evidence="6 7" id="KW-0472">Membrane</keyword>
<feature type="transmembrane region" description="Helical" evidence="7">
    <location>
        <begin position="203"/>
        <end position="222"/>
    </location>
</feature>
<feature type="transmembrane region" description="Helical" evidence="7">
    <location>
        <begin position="319"/>
        <end position="342"/>
    </location>
</feature>
<evidence type="ECO:0000313" key="9">
    <source>
        <dbReference type="EMBL" id="USI74560.1"/>
    </source>
</evidence>
<evidence type="ECO:0000256" key="2">
    <source>
        <dbReference type="ARBA" id="ARBA00022448"/>
    </source>
</evidence>
<dbReference type="PANTHER" id="PTHR32468">
    <property type="entry name" value="CATION/H + ANTIPORTER"/>
    <property type="match status" value="1"/>
</dbReference>
<name>A0ABY4XC54_9SPHN</name>
<dbReference type="InterPro" id="IPR038770">
    <property type="entry name" value="Na+/solute_symporter_sf"/>
</dbReference>
<dbReference type="Pfam" id="PF00999">
    <property type="entry name" value="Na_H_Exchanger"/>
    <property type="match status" value="1"/>
</dbReference>
<feature type="transmembrane region" description="Helical" evidence="7">
    <location>
        <begin position="37"/>
        <end position="59"/>
    </location>
</feature>
<comment type="subcellular location">
    <subcellularLocation>
        <location evidence="1">Membrane</location>
        <topology evidence="1">Multi-pass membrane protein</topology>
    </subcellularLocation>
</comment>
<accession>A0ABY4XC54</accession>
<proteinExistence type="predicted"/>
<feature type="transmembrane region" description="Helical" evidence="7">
    <location>
        <begin position="383"/>
        <end position="402"/>
    </location>
</feature>
<dbReference type="EMBL" id="CP084930">
    <property type="protein sequence ID" value="USI74560.1"/>
    <property type="molecule type" value="Genomic_DNA"/>
</dbReference>
<dbReference type="InterPro" id="IPR006153">
    <property type="entry name" value="Cation/H_exchanger_TM"/>
</dbReference>
<evidence type="ECO:0000256" key="7">
    <source>
        <dbReference type="SAM" id="Phobius"/>
    </source>
</evidence>
<feature type="transmembrane region" description="Helical" evidence="7">
    <location>
        <begin position="287"/>
        <end position="307"/>
    </location>
</feature>